<gene>
    <name evidence="1" type="ORF">E2C01_008722</name>
</gene>
<keyword evidence="2" id="KW-1185">Reference proteome</keyword>
<organism evidence="1 2">
    <name type="scientific">Portunus trituberculatus</name>
    <name type="common">Swimming crab</name>
    <name type="synonym">Neptunus trituberculatus</name>
    <dbReference type="NCBI Taxonomy" id="210409"/>
    <lineage>
        <taxon>Eukaryota</taxon>
        <taxon>Metazoa</taxon>
        <taxon>Ecdysozoa</taxon>
        <taxon>Arthropoda</taxon>
        <taxon>Crustacea</taxon>
        <taxon>Multicrustacea</taxon>
        <taxon>Malacostraca</taxon>
        <taxon>Eumalacostraca</taxon>
        <taxon>Eucarida</taxon>
        <taxon>Decapoda</taxon>
        <taxon>Pleocyemata</taxon>
        <taxon>Brachyura</taxon>
        <taxon>Eubrachyura</taxon>
        <taxon>Portunoidea</taxon>
        <taxon>Portunidae</taxon>
        <taxon>Portuninae</taxon>
        <taxon>Portunus</taxon>
    </lineage>
</organism>
<reference evidence="1 2" key="1">
    <citation type="submission" date="2019-05" db="EMBL/GenBank/DDBJ databases">
        <title>Another draft genome of Portunus trituberculatus and its Hox gene families provides insights of decapod evolution.</title>
        <authorList>
            <person name="Jeong J.-H."/>
            <person name="Song I."/>
            <person name="Kim S."/>
            <person name="Choi T."/>
            <person name="Kim D."/>
            <person name="Ryu S."/>
            <person name="Kim W."/>
        </authorList>
    </citation>
    <scope>NUCLEOTIDE SEQUENCE [LARGE SCALE GENOMIC DNA]</scope>
    <source>
        <tissue evidence="1">Muscle</tissue>
    </source>
</reference>
<comment type="caution">
    <text evidence="1">The sequence shown here is derived from an EMBL/GenBank/DDBJ whole genome shotgun (WGS) entry which is preliminary data.</text>
</comment>
<evidence type="ECO:0000313" key="1">
    <source>
        <dbReference type="EMBL" id="MPC15917.1"/>
    </source>
</evidence>
<dbReference type="EMBL" id="VSRR010000463">
    <property type="protein sequence ID" value="MPC15917.1"/>
    <property type="molecule type" value="Genomic_DNA"/>
</dbReference>
<protein>
    <submittedName>
        <fullName evidence="1">Uncharacterized protein</fullName>
    </submittedName>
</protein>
<accession>A0A5B7D1J6</accession>
<evidence type="ECO:0000313" key="2">
    <source>
        <dbReference type="Proteomes" id="UP000324222"/>
    </source>
</evidence>
<name>A0A5B7D1J6_PORTR</name>
<dbReference type="Proteomes" id="UP000324222">
    <property type="component" value="Unassembled WGS sequence"/>
</dbReference>
<sequence>MIEIQDSNISHTKSLRNVSKEDVPICDFMRDFDVKYFKRNEKDMVLPEEVLAIRIRNQACSLDTCSRQARHQPKVNVAHIVRHEGSRCKVQSCQDTNVGLSQNTFRSKMIREFDLRFTEVQFGSLVEDQYRHTPSAFTTRCISAASPLPTIHSNLCKLISLLQPRAAWDVKGEAQKYATEVVSSSAEVGGDERCRPASSVVGISIAAPVRFLEQDGDKRRHSLQQ</sequence>
<dbReference type="AlphaFoldDB" id="A0A5B7D1J6"/>
<proteinExistence type="predicted"/>